<accession>A0ABN2I7L8</accession>
<sequence>MTDQNEPVFRMDPGTFRVQEPDSTPTPAPSSEEPAAEPVTTEPAPAEKPAKRRIRWVDMFVSIVLLVLLTLAAVTASIFALFLAFASDSCVAGSCNVEVMATGMWFAILSPWLVLLLAAAGTIVLIVMRRVSFWIPITGFFLMIALWIVGALIVWASTA</sequence>
<feature type="transmembrane region" description="Helical" evidence="2">
    <location>
        <begin position="60"/>
        <end position="85"/>
    </location>
</feature>
<reference evidence="3 4" key="1">
    <citation type="journal article" date="2019" name="Int. J. Syst. Evol. Microbiol.">
        <title>The Global Catalogue of Microorganisms (GCM) 10K type strain sequencing project: providing services to taxonomists for standard genome sequencing and annotation.</title>
        <authorList>
            <consortium name="The Broad Institute Genomics Platform"/>
            <consortium name="The Broad Institute Genome Sequencing Center for Infectious Disease"/>
            <person name="Wu L."/>
            <person name="Ma J."/>
        </authorList>
    </citation>
    <scope>NUCLEOTIDE SEQUENCE [LARGE SCALE GENOMIC DNA]</scope>
    <source>
        <strain evidence="3 4">JCM 15577</strain>
    </source>
</reference>
<gene>
    <name evidence="3" type="ORF">GCM10009808_17050</name>
</gene>
<feature type="transmembrane region" description="Helical" evidence="2">
    <location>
        <begin position="133"/>
        <end position="156"/>
    </location>
</feature>
<keyword evidence="4" id="KW-1185">Reference proteome</keyword>
<dbReference type="RefSeq" id="WP_344071568.1">
    <property type="nucleotide sequence ID" value="NZ_BAAAPL010000002.1"/>
</dbReference>
<organism evidence="3 4">
    <name type="scientific">Microbacterium sediminicola</name>
    <dbReference type="NCBI Taxonomy" id="415210"/>
    <lineage>
        <taxon>Bacteria</taxon>
        <taxon>Bacillati</taxon>
        <taxon>Actinomycetota</taxon>
        <taxon>Actinomycetes</taxon>
        <taxon>Micrococcales</taxon>
        <taxon>Microbacteriaceae</taxon>
        <taxon>Microbacterium</taxon>
    </lineage>
</organism>
<feature type="transmembrane region" description="Helical" evidence="2">
    <location>
        <begin position="105"/>
        <end position="126"/>
    </location>
</feature>
<proteinExistence type="predicted"/>
<keyword evidence="2" id="KW-0812">Transmembrane</keyword>
<dbReference type="EMBL" id="BAAAPL010000002">
    <property type="protein sequence ID" value="GAA1700055.1"/>
    <property type="molecule type" value="Genomic_DNA"/>
</dbReference>
<evidence type="ECO:0000256" key="2">
    <source>
        <dbReference type="SAM" id="Phobius"/>
    </source>
</evidence>
<dbReference type="Pfam" id="PF19779">
    <property type="entry name" value="DUF6264"/>
    <property type="match status" value="1"/>
</dbReference>
<feature type="compositionally biased region" description="Low complexity" evidence="1">
    <location>
        <begin position="23"/>
        <end position="44"/>
    </location>
</feature>
<keyword evidence="2" id="KW-0472">Membrane</keyword>
<protein>
    <recommendedName>
        <fullName evidence="5">Integral membrane protein</fullName>
    </recommendedName>
</protein>
<evidence type="ECO:0000313" key="3">
    <source>
        <dbReference type="EMBL" id="GAA1700055.1"/>
    </source>
</evidence>
<dbReference type="InterPro" id="IPR046231">
    <property type="entry name" value="DUF6264"/>
</dbReference>
<feature type="region of interest" description="Disordered" evidence="1">
    <location>
        <begin position="1"/>
        <end position="47"/>
    </location>
</feature>
<dbReference type="Proteomes" id="UP001501690">
    <property type="component" value="Unassembled WGS sequence"/>
</dbReference>
<name>A0ABN2I7L8_9MICO</name>
<keyword evidence="2" id="KW-1133">Transmembrane helix</keyword>
<evidence type="ECO:0008006" key="5">
    <source>
        <dbReference type="Google" id="ProtNLM"/>
    </source>
</evidence>
<evidence type="ECO:0000256" key="1">
    <source>
        <dbReference type="SAM" id="MobiDB-lite"/>
    </source>
</evidence>
<evidence type="ECO:0000313" key="4">
    <source>
        <dbReference type="Proteomes" id="UP001501690"/>
    </source>
</evidence>
<comment type="caution">
    <text evidence="3">The sequence shown here is derived from an EMBL/GenBank/DDBJ whole genome shotgun (WGS) entry which is preliminary data.</text>
</comment>